<organism evidence="1 2">
    <name type="scientific">[Clostridium] celerecrescens 18A</name>
    <dbReference type="NCBI Taxonomy" id="1286362"/>
    <lineage>
        <taxon>Bacteria</taxon>
        <taxon>Bacillati</taxon>
        <taxon>Bacillota</taxon>
        <taxon>Clostridia</taxon>
        <taxon>Lachnospirales</taxon>
        <taxon>Lachnospiraceae</taxon>
        <taxon>Lacrimispora</taxon>
    </lineage>
</organism>
<sequence>MLNIPEEIKALYRADNLSTATQRHLKLRFYDGKINLPEDVLFHKESLPVDQEPIYVIDNSQIISESLTIEENLCASPDLKFGECNSTQFDIVVADVLLDLTGKEFILTVEVGGYEMAMGVYKVDSFVREQADRRRKKIVAYDRMLKFDVDVAEWYQGLSFPMTLKQFRDSLCAYVGVTQISVILPLDDMQITKTIDPEQLDGRKVLIAICEINGCFGNFDKIGRLTYKFLGFSGLFPSETLYPSDDLFPSEMTNAENLSRYKQSETYYEDFVTRPFNKVQIRQEEGDVGVSYGSGKNCYIIQGNYLVYGKSAEELPSIAATVYEQISRRIYKPSHIVGPALPWVEVGDGIICYTTDDVIETYCLKRTMKGIQGMMDTYESQGSSEREQSFGLGDQIIQLEGKAAVIKKSVEEVSVRVTDLKAETEAKFAITAEQILAEVTRAKQAEASLSIRADQIALSVTNLTNDTNSRFMQTAEQIALKVSKGQVSSQLSVESDKVTISSNRLIVNSTNFQLDGNGNATFSGKVQGAQVVGSSISGGSINIGGGTFWVDSGGNAAINAGQINLGSVNINPNYSDLGAFRVTSQRYGAIYSANGEIELVTSQNDGTGPALILKRGGNVSTRVGYGSIVTGDIWLTNRSDFWGGWTITDEIILLHNRVFGTSY</sequence>
<protein>
    <submittedName>
        <fullName evidence="1">Uncharacterized protein</fullName>
    </submittedName>
</protein>
<evidence type="ECO:0000313" key="1">
    <source>
        <dbReference type="EMBL" id="PJJ27806.1"/>
    </source>
</evidence>
<reference evidence="1 2" key="1">
    <citation type="submission" date="2017-11" db="EMBL/GenBank/DDBJ databases">
        <title>Understudied soil microbes with underappreciated capabilities: Untangling the Clostridium saccharolyticum group.</title>
        <authorList>
            <person name="Leschine S."/>
        </authorList>
    </citation>
    <scope>NUCLEOTIDE SEQUENCE [LARGE SCALE GENOMIC DNA]</scope>
    <source>
        <strain evidence="1 2">18A</strain>
    </source>
</reference>
<dbReference type="AlphaFoldDB" id="A0A2M8Z2X2"/>
<dbReference type="PROSITE" id="PS50276">
    <property type="entry name" value="PANCREATIC_HORMONE_2"/>
    <property type="match status" value="1"/>
</dbReference>
<proteinExistence type="predicted"/>
<evidence type="ECO:0000313" key="2">
    <source>
        <dbReference type="Proteomes" id="UP000231092"/>
    </source>
</evidence>
<dbReference type="OrthoDB" id="2068436at2"/>
<accession>A0A2M8Z2X2</accession>
<dbReference type="EMBL" id="PGET01000001">
    <property type="protein sequence ID" value="PJJ27806.1"/>
    <property type="molecule type" value="Genomic_DNA"/>
</dbReference>
<comment type="caution">
    <text evidence="1">The sequence shown here is derived from an EMBL/GenBank/DDBJ whole genome shotgun (WGS) entry which is preliminary data.</text>
</comment>
<dbReference type="Proteomes" id="UP000231092">
    <property type="component" value="Unassembled WGS sequence"/>
</dbReference>
<name>A0A2M8Z2X2_9FIRM</name>
<gene>
    <name evidence="1" type="ORF">H171_1285</name>
</gene>
<dbReference type="RefSeq" id="WP_100304397.1">
    <property type="nucleotide sequence ID" value="NZ_PGET01000001.1"/>
</dbReference>